<evidence type="ECO:0000259" key="2">
    <source>
        <dbReference type="PROSITE" id="PS00028"/>
    </source>
</evidence>
<organism evidence="3 4">
    <name type="scientific">Agrilus planipennis</name>
    <name type="common">Emerald ash borer</name>
    <name type="synonym">Agrilus marcopoli</name>
    <dbReference type="NCBI Taxonomy" id="224129"/>
    <lineage>
        <taxon>Eukaryota</taxon>
        <taxon>Metazoa</taxon>
        <taxon>Ecdysozoa</taxon>
        <taxon>Arthropoda</taxon>
        <taxon>Hexapoda</taxon>
        <taxon>Insecta</taxon>
        <taxon>Pterygota</taxon>
        <taxon>Neoptera</taxon>
        <taxon>Endopterygota</taxon>
        <taxon>Coleoptera</taxon>
        <taxon>Polyphaga</taxon>
        <taxon>Elateriformia</taxon>
        <taxon>Buprestoidea</taxon>
        <taxon>Buprestidae</taxon>
        <taxon>Agrilinae</taxon>
        <taxon>Agrilus</taxon>
    </lineage>
</organism>
<sequence>MSSKEEHLYHQLFLAYKGSHADLLAQLYQKNTNEIWKTAKEKLKNKEKLIEHINDVIRELKVKATKKKATMLSYFTQLPMQTSSTPATLWPNAPSTSRAPQQKQDSNVVASSTCSSLMESIVAVAGHESTAVKRKMSDIHEEQSQNTDGETVETSSTEPDKTLVDSVITKNVPSKPAQETLMKKIGLLQQKINVLTEARDTGIAKDDVHDEIKKLRKELKEEEKCLKKKRDSAKRAKKFRAKEKLEKTERQRNNPAAAQPRTGPGQPSLVDSQPALLETIINIAIHGSAADERRRTEMIRSCLTLSDLHERLLLMGFQISRSGTYLHLLPRVSNTQEGRRHVRTVPVKLARPQTEMHKKHEDGEFCTATIRSLESLASLLGPQQVFVLSQDDKARVPIGLPAVKSQSPLLMHMEYRILLPDHDWVVAERHKLIPSVYAGVNVEPNNFGREEAVGYSGPTHISIRSGKHSSSTANTHAYDFESLLSIPSFKSLMMTESNTVKPVIIIFVDGGPDENPRYRKVKNFAIEHFKKYNLDALFIATNAPGRSAYNRVERRMAPLSKRLAGVILPHEHFGSHLDDKGMTTDDDLEKRNFQHAGETLAEVWREMKIDNYDVSAEYRQPEDSMQDPAEPNLAWYSVHVRESQYFLQVIKCADESCCSPPRSALKSVFTDTFMPPPCPILQTPSKLVVPSLLDKGKSKFSPLLVRLSVNLSPPLEGFKQMPYDFFCPSVQSDLKKKVCPTCGIYFTSHRSVQMHCRYVHGKTVQDHCETRVRPQRLAARRANELLCIVRRYETSSEDADWLDEDEVDASGLTIPEPSSSALQVPVMKESEWLANPWTEEQ</sequence>
<feature type="region of interest" description="Disordered" evidence="1">
    <location>
        <begin position="83"/>
        <end position="106"/>
    </location>
</feature>
<dbReference type="KEGG" id="apln:112906448"/>
<accession>A0A7F5RK49</accession>
<dbReference type="GeneID" id="112906448"/>
<name>A0A7F5RK49_AGRPL</name>
<gene>
    <name evidence="4" type="primary">LOC112906448</name>
</gene>
<dbReference type="OrthoDB" id="10065089at2759"/>
<dbReference type="PROSITE" id="PS00028">
    <property type="entry name" value="ZINC_FINGER_C2H2_1"/>
    <property type="match status" value="1"/>
</dbReference>
<evidence type="ECO:0000256" key="1">
    <source>
        <dbReference type="SAM" id="MobiDB-lite"/>
    </source>
</evidence>
<dbReference type="AlphaFoldDB" id="A0A7F5RK49"/>
<feature type="compositionally biased region" description="Basic and acidic residues" evidence="1">
    <location>
        <begin position="242"/>
        <end position="252"/>
    </location>
</feature>
<feature type="compositionally biased region" description="Polar residues" evidence="1">
    <location>
        <begin position="144"/>
        <end position="157"/>
    </location>
</feature>
<dbReference type="RefSeq" id="XP_025836377.1">
    <property type="nucleotide sequence ID" value="XM_025980592.1"/>
</dbReference>
<dbReference type="Proteomes" id="UP000192223">
    <property type="component" value="Unplaced"/>
</dbReference>
<dbReference type="PANTHER" id="PTHR46954:SF1">
    <property type="entry name" value="C2H2-TYPE DOMAIN-CONTAINING PROTEIN"/>
    <property type="match status" value="1"/>
</dbReference>
<feature type="region of interest" description="Disordered" evidence="1">
    <location>
        <begin position="133"/>
        <end position="161"/>
    </location>
</feature>
<dbReference type="InParanoid" id="A0A7F5RK49"/>
<dbReference type="InterPro" id="IPR013087">
    <property type="entry name" value="Znf_C2H2_type"/>
</dbReference>
<reference evidence="4" key="1">
    <citation type="submission" date="2025-08" db="UniProtKB">
        <authorList>
            <consortium name="RefSeq"/>
        </authorList>
    </citation>
    <scope>IDENTIFICATION</scope>
    <source>
        <tissue evidence="4">Entire body</tissue>
    </source>
</reference>
<proteinExistence type="predicted"/>
<feature type="compositionally biased region" description="Basic residues" evidence="1">
    <location>
        <begin position="226"/>
        <end position="241"/>
    </location>
</feature>
<feature type="region of interest" description="Disordered" evidence="1">
    <location>
        <begin position="223"/>
        <end position="271"/>
    </location>
</feature>
<feature type="domain" description="C2H2-type" evidence="2">
    <location>
        <begin position="739"/>
        <end position="760"/>
    </location>
</feature>
<dbReference type="PANTHER" id="PTHR46954">
    <property type="entry name" value="C2H2-TYPE DOMAIN-CONTAINING PROTEIN"/>
    <property type="match status" value="1"/>
</dbReference>
<evidence type="ECO:0000313" key="3">
    <source>
        <dbReference type="Proteomes" id="UP000192223"/>
    </source>
</evidence>
<keyword evidence="3" id="KW-1185">Reference proteome</keyword>
<evidence type="ECO:0000313" key="4">
    <source>
        <dbReference type="RefSeq" id="XP_025836377.1"/>
    </source>
</evidence>
<protein>
    <submittedName>
        <fullName evidence="4">Uncharacterized protein LOC112906448</fullName>
    </submittedName>
</protein>